<proteinExistence type="predicted"/>
<feature type="compositionally biased region" description="Basic residues" evidence="1">
    <location>
        <begin position="152"/>
        <end position="167"/>
    </location>
</feature>
<dbReference type="GO" id="GO:0016887">
    <property type="term" value="F:ATP hydrolysis activity"/>
    <property type="evidence" value="ECO:0007669"/>
    <property type="project" value="InterPro"/>
</dbReference>
<organism evidence="2 3">
    <name type="scientific">Leptonychotes weddellii</name>
    <name type="common">Weddell seal</name>
    <name type="synonym">Otaria weddellii</name>
    <dbReference type="NCBI Taxonomy" id="9713"/>
    <lineage>
        <taxon>Eukaryota</taxon>
        <taxon>Metazoa</taxon>
        <taxon>Chordata</taxon>
        <taxon>Craniata</taxon>
        <taxon>Vertebrata</taxon>
        <taxon>Euteleostomi</taxon>
        <taxon>Mammalia</taxon>
        <taxon>Eutheria</taxon>
        <taxon>Laurasiatheria</taxon>
        <taxon>Carnivora</taxon>
        <taxon>Caniformia</taxon>
        <taxon>Pinnipedia</taxon>
        <taxon>Phocidae</taxon>
        <taxon>Monachinae</taxon>
        <taxon>Lobodontini</taxon>
        <taxon>Leptonychotes</taxon>
    </lineage>
</organism>
<evidence type="ECO:0000313" key="2">
    <source>
        <dbReference type="Proteomes" id="UP000245341"/>
    </source>
</evidence>
<feature type="compositionally biased region" description="Low complexity" evidence="1">
    <location>
        <begin position="170"/>
        <end position="196"/>
    </location>
</feature>
<dbReference type="PANTHER" id="PTHR22605">
    <property type="entry name" value="RZ-TYPE DOMAIN-CONTAINING PROTEIN"/>
    <property type="match status" value="1"/>
</dbReference>
<dbReference type="InterPro" id="IPR031248">
    <property type="entry name" value="RNF213"/>
</dbReference>
<feature type="compositionally biased region" description="Polar residues" evidence="1">
    <location>
        <begin position="197"/>
        <end position="207"/>
    </location>
</feature>
<feature type="compositionally biased region" description="Low complexity" evidence="1">
    <location>
        <begin position="319"/>
        <end position="331"/>
    </location>
</feature>
<protein>
    <submittedName>
        <fullName evidence="3">E3 ubiquitin-protein ligase RNF213 isoform X1</fullName>
    </submittedName>
</protein>
<dbReference type="GO" id="GO:0002040">
    <property type="term" value="P:sprouting angiogenesis"/>
    <property type="evidence" value="ECO:0007669"/>
    <property type="project" value="TreeGrafter"/>
</dbReference>
<dbReference type="GO" id="GO:0006511">
    <property type="term" value="P:ubiquitin-dependent protein catabolic process"/>
    <property type="evidence" value="ECO:0007669"/>
    <property type="project" value="TreeGrafter"/>
</dbReference>
<feature type="region of interest" description="Disordered" evidence="1">
    <location>
        <begin position="72"/>
        <end position="422"/>
    </location>
</feature>
<dbReference type="GO" id="GO:0004842">
    <property type="term" value="F:ubiquitin-protein transferase activity"/>
    <property type="evidence" value="ECO:0007669"/>
    <property type="project" value="InterPro"/>
</dbReference>
<dbReference type="GO" id="GO:0005829">
    <property type="term" value="C:cytosol"/>
    <property type="evidence" value="ECO:0007669"/>
    <property type="project" value="TreeGrafter"/>
</dbReference>
<evidence type="ECO:0000256" key="1">
    <source>
        <dbReference type="SAM" id="MobiDB-lite"/>
    </source>
</evidence>
<name>A0A7F8QU39_LEPWE</name>
<feature type="compositionally biased region" description="Basic and acidic residues" evidence="1">
    <location>
        <begin position="381"/>
        <end position="398"/>
    </location>
</feature>
<dbReference type="GO" id="GO:2000051">
    <property type="term" value="P:negative regulation of non-canonical Wnt signaling pathway"/>
    <property type="evidence" value="ECO:0007669"/>
    <property type="project" value="TreeGrafter"/>
</dbReference>
<feature type="compositionally biased region" description="Basic and acidic residues" evidence="1">
    <location>
        <begin position="91"/>
        <end position="103"/>
    </location>
</feature>
<sequence>MKLKLGCGHVTGGSVYSQLPGDPSFFFQICRSVPAWRRPIPGGMECLSCGHVSKDEAPKFCSQCGQRLLPAAPLADSENNNPEAMPAPEAEMERGQELREDGGPKVASDLEGEMEHGQELREDGGSLFSPGSSHLPQADPDEPPSSVSLACRRVRRSKRKRGKKRKNQNASTSAELDSLLEASSIPSSVSSLADPSFQDSAPPQSRAPQGGPTRQPSQPPGATPTPPEGGDRPEPVGHVEAGGSPLQDQPGGGALLNGKNHDTPEPSQGRGPPQERAGAATSASKDCPGKEGAAQELLPPESKQGSEPRKEPQTAAQQAGARASGEIAAAAQPAEPVGGAGEKVKAKTQNKKQPPASAPASPEHRQEAETKKTAITGDKAGGSEKAKPEGPKKPEGNNKSRVAAVKNEKEQQNRKAGACEVKESPLSQQERITVYFHAIISKDFSFDPSLHKVFVKGGEEFGKPKWSLKVCEMHCTKDLHENGFLVEGSAVLSQQHLNKPIPYKYVVMRSKGHVEYEYIYKHQQSGEHVNRCLRVVAALLGSGGVWHQYDDVVRMRCPGMLQRMMNSLTDGIRKDVVKGKQIAATIMLDSIFSILQTWNAINLKSFFTQFQQFYVVVKVPMIYEGQAQPWHALQYDEKEVKRNLWEYLKKQAVPFLERSGGPLPEDSPVRSKLRMGLIILFAVEKFDIPLSENDLMLLCSLLCSNTGSPGDLDSDLRHIFGICDSWREFLVNLCRRCIVKTVDLWVLTLPVLHHCLLSSPQGRDCRKQPEDTWAALEGIPFSEFRERRLDQTQLVQLMGEQSHLLYVDACLFRSWFSLLPLSNLVSYMKNLMDYLSHFPACILDCLLGTWYRLQEFTEVFGKTLENIEEMFQMLLHLLDIYQDKILEEPLIESYLTVCLRLHETICRITKDQKFYELPALSAEIVCRIITLKPLVQDSAEGPRKEAGKVSVQTVFQSTVTRTRVWLQDIFRESIFYHFYLSPVMFRYQEEIKVWRRLAEISFPVEYGWKEFLMGDLEGRIKQEKPLVQITAFCSPHWDATGLEDSVSKCFEKCVIEAVSSACRSQTSILERISSHDLRKFGTLVSAVITKSWPRNNGEAVDDLDEVLKHLLTWPDIKHLFRLCGTSVWGAGNACSVCLCLPDPRGRGTDYDLVLH</sequence>
<reference evidence="3" key="1">
    <citation type="submission" date="2025-08" db="UniProtKB">
        <authorList>
            <consortium name="RefSeq"/>
        </authorList>
    </citation>
    <scope>IDENTIFICATION</scope>
    <source>
        <tissue evidence="3">Liver</tissue>
    </source>
</reference>
<evidence type="ECO:0000313" key="3">
    <source>
        <dbReference type="RefSeq" id="XP_030884635.1"/>
    </source>
</evidence>
<dbReference type="KEGG" id="lww:102742671"/>
<dbReference type="PANTHER" id="PTHR22605:SF16">
    <property type="entry name" value="E3 UBIQUITIN-PROTEIN LIGASE RNF213"/>
    <property type="match status" value="1"/>
</dbReference>
<accession>A0A7F8QU39</accession>
<feature type="compositionally biased region" description="Basic and acidic residues" evidence="1">
    <location>
        <begin position="113"/>
        <end position="124"/>
    </location>
</feature>
<dbReference type="GO" id="GO:0016020">
    <property type="term" value="C:membrane"/>
    <property type="evidence" value="ECO:0007669"/>
    <property type="project" value="TreeGrafter"/>
</dbReference>
<dbReference type="Proteomes" id="UP000245341">
    <property type="component" value="Unplaced"/>
</dbReference>
<feature type="compositionally biased region" description="Low complexity" evidence="1">
    <location>
        <begin position="78"/>
        <end position="89"/>
    </location>
</feature>
<dbReference type="AlphaFoldDB" id="A0A7F8QU39"/>
<keyword evidence="2" id="KW-1185">Reference proteome</keyword>
<dbReference type="RefSeq" id="XP_030884635.1">
    <property type="nucleotide sequence ID" value="XM_031028775.1"/>
</dbReference>
<feature type="compositionally biased region" description="Pro residues" evidence="1">
    <location>
        <begin position="217"/>
        <end position="227"/>
    </location>
</feature>
<dbReference type="GO" id="GO:0005730">
    <property type="term" value="C:nucleolus"/>
    <property type="evidence" value="ECO:0007669"/>
    <property type="project" value="TreeGrafter"/>
</dbReference>
<feature type="compositionally biased region" description="Basic and acidic residues" evidence="1">
    <location>
        <begin position="362"/>
        <end position="372"/>
    </location>
</feature>
<dbReference type="GeneID" id="102742671"/>
<dbReference type="OrthoDB" id="2423195at2759"/>
<gene>
    <name evidence="3" type="primary">LOC102742671</name>
</gene>